<evidence type="ECO:0000256" key="1">
    <source>
        <dbReference type="ARBA" id="ARBA00000681"/>
    </source>
</evidence>
<dbReference type="Pfam" id="PF00457">
    <property type="entry name" value="Glyco_hydro_11"/>
    <property type="match status" value="1"/>
</dbReference>
<dbReference type="InterPro" id="IPR013319">
    <property type="entry name" value="GH11/12"/>
</dbReference>
<dbReference type="OrthoDB" id="2115822at2759"/>
<dbReference type="InterPro" id="IPR013320">
    <property type="entry name" value="ConA-like_dom_sf"/>
</dbReference>
<dbReference type="PRINTS" id="PR00911">
    <property type="entry name" value="GLHYDRLASE11"/>
</dbReference>
<evidence type="ECO:0000313" key="14">
    <source>
        <dbReference type="EMBL" id="RXW25084.1"/>
    </source>
</evidence>
<keyword evidence="5 11" id="KW-0858">Xylan degradation</keyword>
<evidence type="ECO:0000256" key="4">
    <source>
        <dbReference type="ARBA" id="ARBA00012590"/>
    </source>
</evidence>
<comment type="caution">
    <text evidence="14">The sequence shown here is derived from an EMBL/GenBank/DDBJ whole genome shotgun (WGS) entry which is preliminary data.</text>
</comment>
<dbReference type="InterPro" id="IPR001137">
    <property type="entry name" value="Glyco_hydro_11"/>
</dbReference>
<accession>A0A4Q2E0A3</accession>
<evidence type="ECO:0000256" key="9">
    <source>
        <dbReference type="ARBA" id="ARBA00023326"/>
    </source>
</evidence>
<keyword evidence="8 11" id="KW-0326">Glycosidase</keyword>
<evidence type="ECO:0000259" key="13">
    <source>
        <dbReference type="PROSITE" id="PS51761"/>
    </source>
</evidence>
<dbReference type="PANTHER" id="PTHR46828:SF3">
    <property type="entry name" value="ENDO-1,4-BETA-XYLANASE"/>
    <property type="match status" value="1"/>
</dbReference>
<feature type="domain" description="GH11" evidence="13">
    <location>
        <begin position="31"/>
        <end position="204"/>
    </location>
</feature>
<comment type="pathway">
    <text evidence="2 11">Glycan degradation; xylan degradation.</text>
</comment>
<evidence type="ECO:0000256" key="3">
    <source>
        <dbReference type="ARBA" id="ARBA00007792"/>
    </source>
</evidence>
<dbReference type="STRING" id="2316362.A0A4Q2E0A3"/>
<dbReference type="PROSITE" id="PS51761">
    <property type="entry name" value="GH11_3"/>
    <property type="match status" value="1"/>
</dbReference>
<evidence type="ECO:0000256" key="6">
    <source>
        <dbReference type="ARBA" id="ARBA00022801"/>
    </source>
</evidence>
<evidence type="ECO:0000256" key="10">
    <source>
        <dbReference type="PROSITE-ProRule" id="PRU01097"/>
    </source>
</evidence>
<evidence type="ECO:0000256" key="5">
    <source>
        <dbReference type="ARBA" id="ARBA00022651"/>
    </source>
</evidence>
<dbReference type="GO" id="GO:0031176">
    <property type="term" value="F:endo-1,4-beta-xylanase activity"/>
    <property type="evidence" value="ECO:0007669"/>
    <property type="project" value="UniProtKB-EC"/>
</dbReference>
<evidence type="ECO:0000256" key="12">
    <source>
        <dbReference type="SAM" id="SignalP"/>
    </source>
</evidence>
<dbReference type="PROSITE" id="PS00776">
    <property type="entry name" value="GH11_1"/>
    <property type="match status" value="1"/>
</dbReference>
<keyword evidence="12" id="KW-0732">Signal</keyword>
<evidence type="ECO:0000256" key="2">
    <source>
        <dbReference type="ARBA" id="ARBA00004851"/>
    </source>
</evidence>
<keyword evidence="15" id="KW-1185">Reference proteome</keyword>
<name>A0A4Q2E0A3_9AGAR</name>
<dbReference type="EC" id="3.2.1.8" evidence="4 11"/>
<dbReference type="InterPro" id="IPR033123">
    <property type="entry name" value="GH11_dom"/>
</dbReference>
<gene>
    <name evidence="14" type="ORF">EST38_g738</name>
</gene>
<dbReference type="SUPFAM" id="SSF49899">
    <property type="entry name" value="Concanavalin A-like lectins/glucanases"/>
    <property type="match status" value="1"/>
</dbReference>
<evidence type="ECO:0000256" key="7">
    <source>
        <dbReference type="ARBA" id="ARBA00023277"/>
    </source>
</evidence>
<dbReference type="InterPro" id="IPR018208">
    <property type="entry name" value="GH11_AS_1"/>
</dbReference>
<feature type="chain" id="PRO_5020558964" description="Endo-1,4-beta-xylanase" evidence="12">
    <location>
        <begin position="19"/>
        <end position="204"/>
    </location>
</feature>
<dbReference type="PANTHER" id="PTHR46828">
    <property type="entry name" value="ENDO-1,4-BETA-XYLANASE A-RELATED"/>
    <property type="match status" value="1"/>
</dbReference>
<evidence type="ECO:0000313" key="15">
    <source>
        <dbReference type="Proteomes" id="UP000290288"/>
    </source>
</evidence>
<protein>
    <recommendedName>
        <fullName evidence="4 11">Endo-1,4-beta-xylanase</fullName>
        <ecNumber evidence="4 11">3.2.1.8</ecNumber>
    </recommendedName>
</protein>
<comment type="similarity">
    <text evidence="3 10 11">Belongs to the glycosyl hydrolase 11 (cellulase G) family.</text>
</comment>
<dbReference type="UniPathway" id="UPA00114"/>
<reference evidence="14 15" key="1">
    <citation type="submission" date="2019-01" db="EMBL/GenBank/DDBJ databases">
        <title>Draft genome sequence of Psathyrella aberdarensis IHI B618.</title>
        <authorList>
            <person name="Buettner E."/>
            <person name="Kellner H."/>
        </authorList>
    </citation>
    <scope>NUCLEOTIDE SEQUENCE [LARGE SCALE GENOMIC DNA]</scope>
    <source>
        <strain evidence="14 15">IHI B618</strain>
    </source>
</reference>
<dbReference type="EMBL" id="SDEE01000009">
    <property type="protein sequence ID" value="RXW25084.1"/>
    <property type="molecule type" value="Genomic_DNA"/>
</dbReference>
<dbReference type="Proteomes" id="UP000290288">
    <property type="component" value="Unassembled WGS sequence"/>
</dbReference>
<keyword evidence="6 11" id="KW-0378">Hydrolase</keyword>
<evidence type="ECO:0000256" key="11">
    <source>
        <dbReference type="RuleBase" id="RU362015"/>
    </source>
</evidence>
<sequence length="204" mass="22308">MKFLLSSIVAAAIVGVLAAPSAEPPAPQPDTGTPSATGVHGGHYYFWQTDNQATAYYNNTNNGTYSLQWSGGKGNLVGGKGWNPGTADRVINYNGTYQARGKSLLGVYGWTRNALTEYYIVESYGRRDPSSGAKHRGSVRCNGARYDILSTWRKDQPSIEGTATFEQFWSVRSRKKRLGGEISGTVDVACHFDAWKKVGMNWLV</sequence>
<comment type="caution">
    <text evidence="10">Lacks conserved residue(s) required for the propagation of feature annotation.</text>
</comment>
<keyword evidence="7 11" id="KW-0119">Carbohydrate metabolism</keyword>
<dbReference type="Gene3D" id="2.60.120.180">
    <property type="match status" value="1"/>
</dbReference>
<dbReference type="AlphaFoldDB" id="A0A4Q2E0A3"/>
<dbReference type="GO" id="GO:0045493">
    <property type="term" value="P:xylan catabolic process"/>
    <property type="evidence" value="ECO:0007669"/>
    <property type="project" value="UniProtKB-UniPathway"/>
</dbReference>
<keyword evidence="9 11" id="KW-0624">Polysaccharide degradation</keyword>
<comment type="catalytic activity">
    <reaction evidence="1 11">
        <text>Endohydrolysis of (1-&gt;4)-beta-D-xylosidic linkages in xylans.</text>
        <dbReference type="EC" id="3.2.1.8"/>
    </reaction>
</comment>
<feature type="signal peptide" evidence="12">
    <location>
        <begin position="1"/>
        <end position="18"/>
    </location>
</feature>
<evidence type="ECO:0000256" key="8">
    <source>
        <dbReference type="ARBA" id="ARBA00023295"/>
    </source>
</evidence>
<organism evidence="14 15">
    <name type="scientific">Candolleomyces aberdarensis</name>
    <dbReference type="NCBI Taxonomy" id="2316362"/>
    <lineage>
        <taxon>Eukaryota</taxon>
        <taxon>Fungi</taxon>
        <taxon>Dikarya</taxon>
        <taxon>Basidiomycota</taxon>
        <taxon>Agaricomycotina</taxon>
        <taxon>Agaricomycetes</taxon>
        <taxon>Agaricomycetidae</taxon>
        <taxon>Agaricales</taxon>
        <taxon>Agaricineae</taxon>
        <taxon>Psathyrellaceae</taxon>
        <taxon>Candolleomyces</taxon>
    </lineage>
</organism>
<proteinExistence type="inferred from homology"/>